<proteinExistence type="predicted"/>
<feature type="chain" id="PRO_5034433654" evidence="1">
    <location>
        <begin position="24"/>
        <end position="380"/>
    </location>
</feature>
<evidence type="ECO:0000256" key="1">
    <source>
        <dbReference type="SAM" id="SignalP"/>
    </source>
</evidence>
<reference evidence="2" key="1">
    <citation type="submission" date="2021-02" db="EMBL/GenBank/DDBJ databases">
        <title>Natronoglycomyces albus gen. nov., sp. nov, a haloalkaliphilic actinobacterium from a soda solonchak soil.</title>
        <authorList>
            <person name="Sorokin D.Y."/>
            <person name="Khijniak T.V."/>
            <person name="Zakharycheva A.P."/>
            <person name="Boueva O.V."/>
            <person name="Ariskina E.V."/>
            <person name="Hahnke R.L."/>
            <person name="Bunk B."/>
            <person name="Sproer C."/>
            <person name="Schumann P."/>
            <person name="Evtushenko L.I."/>
            <person name="Kublanov I.V."/>
        </authorList>
    </citation>
    <scope>NUCLEOTIDE SEQUENCE</scope>
    <source>
        <strain evidence="2">DSM 106290</strain>
    </source>
</reference>
<dbReference type="Proteomes" id="UP000662939">
    <property type="component" value="Chromosome"/>
</dbReference>
<evidence type="ECO:0000313" key="3">
    <source>
        <dbReference type="Proteomes" id="UP000662939"/>
    </source>
</evidence>
<dbReference type="RefSeq" id="WP_213170291.1">
    <property type="nucleotide sequence ID" value="NZ_CP070496.1"/>
</dbReference>
<keyword evidence="1" id="KW-0732">Signal</keyword>
<dbReference type="AlphaFoldDB" id="A0A895XL62"/>
<dbReference type="SUPFAM" id="SSF50969">
    <property type="entry name" value="YVTN repeat-like/Quinoprotein amine dehydrogenase"/>
    <property type="match status" value="1"/>
</dbReference>
<feature type="signal peptide" evidence="1">
    <location>
        <begin position="1"/>
        <end position="23"/>
    </location>
</feature>
<dbReference type="Gene3D" id="2.130.10.10">
    <property type="entry name" value="YVTN repeat-like/Quinoprotein amine dehydrogenase"/>
    <property type="match status" value="1"/>
</dbReference>
<organism evidence="2 3">
    <name type="scientific">Natronoglycomyces albus</name>
    <dbReference type="NCBI Taxonomy" id="2811108"/>
    <lineage>
        <taxon>Bacteria</taxon>
        <taxon>Bacillati</taxon>
        <taxon>Actinomycetota</taxon>
        <taxon>Actinomycetes</taxon>
        <taxon>Glycomycetales</taxon>
        <taxon>Glycomycetaceae</taxon>
        <taxon>Natronoglycomyces</taxon>
    </lineage>
</organism>
<dbReference type="KEGG" id="nav:JQS30_10830"/>
<evidence type="ECO:0000313" key="2">
    <source>
        <dbReference type="EMBL" id="QSB04293.1"/>
    </source>
</evidence>
<keyword evidence="3" id="KW-1185">Reference proteome</keyword>
<gene>
    <name evidence="2" type="ORF">JQS30_10830</name>
</gene>
<name>A0A895XL62_9ACTN</name>
<accession>A0A895XL62</accession>
<dbReference type="InterPro" id="IPR011044">
    <property type="entry name" value="Quino_amine_DH_bsu"/>
</dbReference>
<dbReference type="InterPro" id="IPR015943">
    <property type="entry name" value="WD40/YVTN_repeat-like_dom_sf"/>
</dbReference>
<dbReference type="EMBL" id="CP070496">
    <property type="protein sequence ID" value="QSB04293.1"/>
    <property type="molecule type" value="Genomic_DNA"/>
</dbReference>
<protein>
    <submittedName>
        <fullName evidence="2">Uncharacterized protein</fullName>
    </submittedName>
</protein>
<sequence>MRRLTTVFALVAVLAMTMSPASAVESDSPMPSAAFNSDVRAVAYDGDRVFVGGDFSSSRTTNGSYFNRNYLAAVNSSNGNLLGFNPSVDGRVLALETHQGYLYASGEFRRVNGVSMPRLARFDLETGELDEDFRVVPSALVYGLKGSGDRLYVGGQFASIDGVQQPRLAAIDLTDNSVDTDFRPVVNGGSVRDVDAAHGRVYLSGAFLAMEGNGRWATLAAVDPDTGNLDRSFDPQVRALIRKIAIGGDTIYATLDARGGTLNAIDLDGKTKWYSATDGGIQAVAVSGDTVMIGGHFEEVCVDRRSGPRGECVNGTLADRRKLYAVDTDGELLPFHPDADSVVGVWDIKPHPSNGSFAVGGAFMTFNQGQVFQRGLALFN</sequence>